<evidence type="ECO:0000259" key="2">
    <source>
        <dbReference type="PROSITE" id="PS00028"/>
    </source>
</evidence>
<reference evidence="3 4" key="1">
    <citation type="submission" date="2024-02" db="EMBL/GenBank/DDBJ databases">
        <authorList>
            <person name="Daric V."/>
            <person name="Darras S."/>
        </authorList>
    </citation>
    <scope>NUCLEOTIDE SEQUENCE [LARGE SCALE GENOMIC DNA]</scope>
</reference>
<dbReference type="EMBL" id="CAWYQH010000098">
    <property type="protein sequence ID" value="CAK8685001.1"/>
    <property type="molecule type" value="Genomic_DNA"/>
</dbReference>
<dbReference type="Proteomes" id="UP001642483">
    <property type="component" value="Unassembled WGS sequence"/>
</dbReference>
<organism evidence="3 4">
    <name type="scientific">Clavelina lepadiformis</name>
    <name type="common">Light-bulb sea squirt</name>
    <name type="synonym">Ascidia lepadiformis</name>
    <dbReference type="NCBI Taxonomy" id="159417"/>
    <lineage>
        <taxon>Eukaryota</taxon>
        <taxon>Metazoa</taxon>
        <taxon>Chordata</taxon>
        <taxon>Tunicata</taxon>
        <taxon>Ascidiacea</taxon>
        <taxon>Aplousobranchia</taxon>
        <taxon>Clavelinidae</taxon>
        <taxon>Clavelina</taxon>
    </lineage>
</organism>
<comment type="caution">
    <text evidence="3">The sequence shown here is derived from an EMBL/GenBank/DDBJ whole genome shotgun (WGS) entry which is preliminary data.</text>
</comment>
<evidence type="ECO:0000256" key="1">
    <source>
        <dbReference type="SAM" id="MobiDB-lite"/>
    </source>
</evidence>
<name>A0ABP0FZH4_CLALP</name>
<feature type="region of interest" description="Disordered" evidence="1">
    <location>
        <begin position="322"/>
        <end position="347"/>
    </location>
</feature>
<dbReference type="InterPro" id="IPR013087">
    <property type="entry name" value="Znf_C2H2_type"/>
</dbReference>
<feature type="compositionally biased region" description="Polar residues" evidence="1">
    <location>
        <begin position="322"/>
        <end position="345"/>
    </location>
</feature>
<dbReference type="PROSITE" id="PS00028">
    <property type="entry name" value="ZINC_FINGER_C2H2_1"/>
    <property type="match status" value="1"/>
</dbReference>
<evidence type="ECO:0000313" key="4">
    <source>
        <dbReference type="Proteomes" id="UP001642483"/>
    </source>
</evidence>
<protein>
    <recommendedName>
        <fullName evidence="2">C2H2-type domain-containing protein</fullName>
    </recommendedName>
</protein>
<feature type="compositionally biased region" description="Basic and acidic residues" evidence="1">
    <location>
        <begin position="921"/>
        <end position="931"/>
    </location>
</feature>
<feature type="region of interest" description="Disordered" evidence="1">
    <location>
        <begin position="972"/>
        <end position="1016"/>
    </location>
</feature>
<feature type="region of interest" description="Disordered" evidence="1">
    <location>
        <begin position="1057"/>
        <end position="1104"/>
    </location>
</feature>
<sequence length="1181" mass="132382">MPTTRAKTTSTKLKSPTVSNVTVRLNKVESSTIDQTLTKTESVNCTPEEKKKEIRSKPCGGCLLVHKSCKPTPGLYENYEITDERAVEIRHQALVESIKFLREARHEVESSRLFTNLEHTEVTKKHSDQCVLCHSPCPLCGRSLENCEDYAIRCRRSLQTSSMRLRKRKIGKDESPNEEQKAKKATIPQTIMAVVKPLSKTQEKPSVAINPTATNVVTFLSNDGTPYKFPVLSGEQVQPFLLNTGKPNENSNKPVMTVTLKSSPCTSSAHTVSKARMVTAVVPQHLPTFKLQSVAANVKNAEPVTSQPPLQPIVTCVRVANSQDLPSPNNGRKHSMATNNSSSTAGKPVANLVTSIPAITKNKFKIQSNASSQVKYPAKNIVLSKTTSKKPVPISPAAQKPVPHVEFGVVPRKVAETFHKIYYKNGSLTGCIRMALSVAPLLKYKYKFMKQDLSSENSCILIGLLSANDVKSDLDKELKNLDEFVKDNHLNSRASALEELLFSPLQCKETLNNTDLNKPSELEGLLSSLSQPKEAVQPGMTTNTSASHLAAPKSGVTPRIEHNEATPSPQPRCYRQKTNKVKDWWCKACNKMFGKRYHYERHCKSASHRFFSMQKEKKKAKLSAFKSKTSKIVSSETTTRNIWSASVKRKNEPENSKRVIMRKKPPESPSEFSALLHQSFQSMVALLDTSKRRIFKCYICNQVNIAGEDCFLKHLWSHGALFNHSCAWCGLKFEDATMMQLHITKKNCDMGVKKKTTSLTSNTIGKLTGYTGIVPQHYKPFSVFKQSDKSTIAKCSLCPFSAPDINSITYHARKHVGDYPYRCSKCVFGSVSKHLLVLHQNKRSHEGFYVIRRSAPLSIEEKKKMEEIVRQKFHFNEKGYVEDSKQLGSDETSWVLEFQDLNDHEEYVKKTETNLTPDKANTSKHETKETKNTDEDSWLFCKTCNSAFLDKGTFDDHKLECKQGASIWKAEEKLPAHDERTMSDDDESHSKRKDEQLTNDSSLTAANLNDKNSEEEIETVRYKKGAKLENLSDRLLASRTNFTAGENLFDPFSHAESVKKGTSSDAPATSSAQLPETFGSRRSRSKAIPQKINKSQTQTKDPNLSAFSVGNKTSQLKETSKFFHDAFDLFDEAEEVSAIPEKPNDDIQDDTDIYKRTNDYTLDAPPICFPELVEALDHVLP</sequence>
<gene>
    <name evidence="3" type="ORF">CVLEPA_LOCUS16167</name>
</gene>
<evidence type="ECO:0000313" key="3">
    <source>
        <dbReference type="EMBL" id="CAK8685001.1"/>
    </source>
</evidence>
<dbReference type="SUPFAM" id="SSF57667">
    <property type="entry name" value="beta-beta-alpha zinc fingers"/>
    <property type="match status" value="1"/>
</dbReference>
<dbReference type="SMART" id="SM00355">
    <property type="entry name" value="ZnF_C2H2"/>
    <property type="match status" value="5"/>
</dbReference>
<feature type="region of interest" description="Disordered" evidence="1">
    <location>
        <begin position="912"/>
        <end position="931"/>
    </location>
</feature>
<dbReference type="Gene3D" id="3.30.160.60">
    <property type="entry name" value="Classic Zinc Finger"/>
    <property type="match status" value="1"/>
</dbReference>
<keyword evidence="4" id="KW-1185">Reference proteome</keyword>
<dbReference type="InterPro" id="IPR036236">
    <property type="entry name" value="Znf_C2H2_sf"/>
</dbReference>
<feature type="compositionally biased region" description="Polar residues" evidence="1">
    <location>
        <begin position="998"/>
        <end position="1010"/>
    </location>
</feature>
<feature type="domain" description="C2H2-type" evidence="2">
    <location>
        <begin position="586"/>
        <end position="608"/>
    </location>
</feature>
<feature type="compositionally biased region" description="Polar residues" evidence="1">
    <location>
        <begin position="1092"/>
        <end position="1104"/>
    </location>
</feature>
<feature type="compositionally biased region" description="Polar residues" evidence="1">
    <location>
        <begin position="1060"/>
        <end position="1074"/>
    </location>
</feature>
<feature type="compositionally biased region" description="Basic and acidic residues" evidence="1">
    <location>
        <begin position="972"/>
        <end position="996"/>
    </location>
</feature>
<accession>A0ABP0FZH4</accession>
<feature type="compositionally biased region" description="Basic and acidic residues" evidence="1">
    <location>
        <begin position="171"/>
        <end position="182"/>
    </location>
</feature>
<feature type="region of interest" description="Disordered" evidence="1">
    <location>
        <begin position="165"/>
        <end position="185"/>
    </location>
</feature>
<proteinExistence type="predicted"/>